<name>A0A9D4UQP5_ADICA</name>
<dbReference type="InterPro" id="IPR038551">
    <property type="entry name" value="Ribosomal_eS26_sf"/>
</dbReference>
<sequence>MTVKRHNGGRNKHGRGHNNPIRCSNSGQCVPKDKAVKRFLARNIVEQVSVRDVQDAFVYDGYALYKLYTICSIAFHAPFTLTLSM</sequence>
<protein>
    <recommendedName>
        <fullName evidence="4">40S ribosomal protein S26</fullName>
    </recommendedName>
</protein>
<evidence type="ECO:0000256" key="5">
    <source>
        <dbReference type="SAM" id="MobiDB-lite"/>
    </source>
</evidence>
<accession>A0A9D4UQP5</accession>
<dbReference type="GO" id="GO:0006412">
    <property type="term" value="P:translation"/>
    <property type="evidence" value="ECO:0007669"/>
    <property type="project" value="InterPro"/>
</dbReference>
<gene>
    <name evidence="6" type="ORF">GOP47_0013924</name>
</gene>
<keyword evidence="7" id="KW-1185">Reference proteome</keyword>
<dbReference type="AlphaFoldDB" id="A0A9D4UQP5"/>
<comment type="similarity">
    <text evidence="1 4">Belongs to the eukaryotic ribosomal protein eS26 family.</text>
</comment>
<evidence type="ECO:0000313" key="6">
    <source>
        <dbReference type="EMBL" id="KAI5071673.1"/>
    </source>
</evidence>
<comment type="caution">
    <text evidence="6">The sequence shown here is derived from an EMBL/GenBank/DDBJ whole genome shotgun (WGS) entry which is preliminary data.</text>
</comment>
<dbReference type="EMBL" id="JABFUD020000013">
    <property type="protein sequence ID" value="KAI5071673.1"/>
    <property type="molecule type" value="Genomic_DNA"/>
</dbReference>
<dbReference type="GO" id="GO:0003735">
    <property type="term" value="F:structural constituent of ribosome"/>
    <property type="evidence" value="ECO:0007669"/>
    <property type="project" value="InterPro"/>
</dbReference>
<evidence type="ECO:0000256" key="3">
    <source>
        <dbReference type="ARBA" id="ARBA00023274"/>
    </source>
</evidence>
<reference evidence="6" key="1">
    <citation type="submission" date="2021-01" db="EMBL/GenBank/DDBJ databases">
        <title>Adiantum capillus-veneris genome.</title>
        <authorList>
            <person name="Fang Y."/>
            <person name="Liao Q."/>
        </authorList>
    </citation>
    <scope>NUCLEOTIDE SEQUENCE</scope>
    <source>
        <strain evidence="6">H3</strain>
        <tissue evidence="6">Leaf</tissue>
    </source>
</reference>
<proteinExistence type="inferred from homology"/>
<organism evidence="6 7">
    <name type="scientific">Adiantum capillus-veneris</name>
    <name type="common">Maidenhair fern</name>
    <dbReference type="NCBI Taxonomy" id="13818"/>
    <lineage>
        <taxon>Eukaryota</taxon>
        <taxon>Viridiplantae</taxon>
        <taxon>Streptophyta</taxon>
        <taxon>Embryophyta</taxon>
        <taxon>Tracheophyta</taxon>
        <taxon>Polypodiopsida</taxon>
        <taxon>Polypodiidae</taxon>
        <taxon>Polypodiales</taxon>
        <taxon>Pteridineae</taxon>
        <taxon>Pteridaceae</taxon>
        <taxon>Vittarioideae</taxon>
        <taxon>Adiantum</taxon>
    </lineage>
</organism>
<evidence type="ECO:0000256" key="1">
    <source>
        <dbReference type="ARBA" id="ARBA00008596"/>
    </source>
</evidence>
<keyword evidence="3 4" id="KW-0687">Ribonucleoprotein</keyword>
<evidence type="ECO:0000256" key="4">
    <source>
        <dbReference type="RuleBase" id="RU363128"/>
    </source>
</evidence>
<feature type="region of interest" description="Disordered" evidence="5">
    <location>
        <begin position="1"/>
        <end position="26"/>
    </location>
</feature>
<dbReference type="Proteomes" id="UP000886520">
    <property type="component" value="Chromosome 13"/>
</dbReference>
<evidence type="ECO:0000256" key="2">
    <source>
        <dbReference type="ARBA" id="ARBA00022980"/>
    </source>
</evidence>
<dbReference type="OrthoDB" id="10262653at2759"/>
<dbReference type="GO" id="GO:0022627">
    <property type="term" value="C:cytosolic small ribosomal subunit"/>
    <property type="evidence" value="ECO:0007669"/>
    <property type="project" value="TreeGrafter"/>
</dbReference>
<evidence type="ECO:0000313" key="7">
    <source>
        <dbReference type="Proteomes" id="UP000886520"/>
    </source>
</evidence>
<dbReference type="PANTHER" id="PTHR12538:SF0">
    <property type="entry name" value="40S RIBOSOMAL PROTEIN S26"/>
    <property type="match status" value="1"/>
</dbReference>
<dbReference type="GO" id="GO:0003729">
    <property type="term" value="F:mRNA binding"/>
    <property type="evidence" value="ECO:0007669"/>
    <property type="project" value="TreeGrafter"/>
</dbReference>
<dbReference type="Pfam" id="PF01283">
    <property type="entry name" value="Ribosomal_S26e"/>
    <property type="match status" value="1"/>
</dbReference>
<dbReference type="Gene3D" id="3.30.1740.20">
    <property type="entry name" value="Ribosomal protein S26e"/>
    <property type="match status" value="1"/>
</dbReference>
<dbReference type="InterPro" id="IPR000892">
    <property type="entry name" value="Ribosomal_eS26"/>
</dbReference>
<keyword evidence="2 4" id="KW-0689">Ribosomal protein</keyword>
<dbReference type="PANTHER" id="PTHR12538">
    <property type="entry name" value="40S RIBOSOMAL PROTEIN S26"/>
    <property type="match status" value="1"/>
</dbReference>
<feature type="compositionally biased region" description="Basic residues" evidence="5">
    <location>
        <begin position="1"/>
        <end position="16"/>
    </location>
</feature>